<dbReference type="NCBIfam" id="TIGR00259">
    <property type="entry name" value="thylakoid_BtpA"/>
    <property type="match status" value="1"/>
</dbReference>
<dbReference type="PANTHER" id="PTHR21381:SF3">
    <property type="entry name" value="SGC REGION PROTEIN SGCQ-RELATED"/>
    <property type="match status" value="1"/>
</dbReference>
<keyword evidence="3" id="KW-1185">Reference proteome</keyword>
<dbReference type="SUPFAM" id="SSF51366">
    <property type="entry name" value="Ribulose-phoshate binding barrel"/>
    <property type="match status" value="1"/>
</dbReference>
<dbReference type="RefSeq" id="WP_068613891.1">
    <property type="nucleotide sequence ID" value="NZ_CP016268.1"/>
</dbReference>
<dbReference type="STRING" id="1548547.BA177_05450"/>
<dbReference type="InterPro" id="IPR011060">
    <property type="entry name" value="RibuloseP-bd_barrel"/>
</dbReference>
<comment type="similarity">
    <text evidence="1">Belongs to the BtpA family.</text>
</comment>
<evidence type="ECO:0000313" key="2">
    <source>
        <dbReference type="EMBL" id="ANO50724.1"/>
    </source>
</evidence>
<dbReference type="AlphaFoldDB" id="A0A193LEA9"/>
<dbReference type="Pfam" id="PF03437">
    <property type="entry name" value="BtpA"/>
    <property type="match status" value="1"/>
</dbReference>
<evidence type="ECO:0000313" key="3">
    <source>
        <dbReference type="Proteomes" id="UP000092695"/>
    </source>
</evidence>
<organism evidence="2 3">
    <name type="scientific">Woeseia oceani</name>
    <dbReference type="NCBI Taxonomy" id="1548547"/>
    <lineage>
        <taxon>Bacteria</taxon>
        <taxon>Pseudomonadati</taxon>
        <taxon>Pseudomonadota</taxon>
        <taxon>Gammaproteobacteria</taxon>
        <taxon>Woeseiales</taxon>
        <taxon>Woeseiaceae</taxon>
        <taxon>Woeseia</taxon>
    </lineage>
</organism>
<evidence type="ECO:0008006" key="4">
    <source>
        <dbReference type="Google" id="ProtNLM"/>
    </source>
</evidence>
<accession>A0A193LEA9</accession>
<dbReference type="KEGG" id="woc:BA177_05450"/>
<sequence>MTLFRNRFGAGKIIIGVCHLPPLPDYPESPGIEAICRHARDDMVAMKQAGLHGILLENEGDKPHKVKAGATTIDAMTAVSKSTIAHAAGFAVGAEILLNDPLASLEVAARSGAGFIRTDYFVDRMSRPVYGEFEIFPEKILQHRKTLGATDILILADIQVKYATMLQPRPLRESAVEAALRGADAVVVSGDATGDAPLIEHLQAARAGIQAAGCDIPVLIGSGLSPANAAMLLAECDGAIVGSSLMQAGKVDSRFAHDLMQAVRDERQ</sequence>
<proteinExistence type="inferred from homology"/>
<dbReference type="PANTHER" id="PTHR21381">
    <property type="entry name" value="ZGC:162297"/>
    <property type="match status" value="1"/>
</dbReference>
<reference evidence="2 3" key="1">
    <citation type="submission" date="2016-06" db="EMBL/GenBank/DDBJ databases">
        <title>Complete genome sequence of a deep-branching marine Gamma Proteobacterium Woeseia oceani type strain XK5.</title>
        <authorList>
            <person name="Mu D."/>
            <person name="Du Z."/>
        </authorList>
    </citation>
    <scope>NUCLEOTIDE SEQUENCE [LARGE SCALE GENOMIC DNA]</scope>
    <source>
        <strain evidence="2 3">XK5</strain>
    </source>
</reference>
<dbReference type="Proteomes" id="UP000092695">
    <property type="component" value="Chromosome"/>
</dbReference>
<protein>
    <recommendedName>
        <fullName evidence="4">Phosphorybosylanthranilate isomerase</fullName>
    </recommendedName>
</protein>
<evidence type="ECO:0000256" key="1">
    <source>
        <dbReference type="ARBA" id="ARBA00006007"/>
    </source>
</evidence>
<name>A0A193LEA9_9GAMM</name>
<gene>
    <name evidence="2" type="ORF">BA177_05450</name>
</gene>
<dbReference type="PIRSF" id="PIRSF005956">
    <property type="entry name" value="BtpA"/>
    <property type="match status" value="1"/>
</dbReference>
<dbReference type="InterPro" id="IPR005137">
    <property type="entry name" value="BtpA"/>
</dbReference>
<dbReference type="EMBL" id="CP016268">
    <property type="protein sequence ID" value="ANO50724.1"/>
    <property type="molecule type" value="Genomic_DNA"/>
</dbReference>